<evidence type="ECO:0000256" key="12">
    <source>
        <dbReference type="SAM" id="SignalP"/>
    </source>
</evidence>
<evidence type="ECO:0000313" key="14">
    <source>
        <dbReference type="EMBL" id="MEM5345011.1"/>
    </source>
</evidence>
<dbReference type="SUPFAM" id="SSF50156">
    <property type="entry name" value="PDZ domain-like"/>
    <property type="match status" value="2"/>
</dbReference>
<keyword evidence="10" id="KW-0346">Stress response</keyword>
<evidence type="ECO:0000256" key="9">
    <source>
        <dbReference type="ARBA" id="ARBA00022825"/>
    </source>
</evidence>
<dbReference type="Gene3D" id="2.40.10.120">
    <property type="match status" value="1"/>
</dbReference>
<keyword evidence="7" id="KW-0574">Periplasm</keyword>
<sequence>MFHSTSSHIWFCTAVTTACLAGYPVAYANAIAPHAAAASAAVPASSPAKEKRAAPANANAPMDFPAIVERYGPAVVNIRAVLPEKPLAASAPQAAAPAVPAVPASASGASSETIDGDDPLFAFFRQAMPQAQDGQASSPRAISGVGSGFIVSPNGLILTTAHVVDGSDDVTVRLTDRREFKAKVVAVDAQSDVAVIQIDATKLPVVKLGDSTRVRVGEQVLTIGSPDSYQNTVTAGIVSATSRTLSDGTKFPFFQTEGALNPDNSGGPVFNRAGEVVGIHVQVYADGDRFQSLTFAIPINMANKVRAQLHAQDKDAKAASGTLGMQVQDVDPGLAGAFGLPRAAGALVIAVEPGSPAAAGKLKPGDVIVQVADKPIEHGADLADFPDQDAAAQPGTKVPVKLIRNRKQMTVMIAMTAPTQSATAGTADDGALDHLGLSMHPLTDDERRSTGLPQGLMVDDVAGTGGSAGIKPGDVVLSLNGTLVASQDELASLAAKAGKKAALLIQRNHARSFVTVDLR</sequence>
<dbReference type="Pfam" id="PF13180">
    <property type="entry name" value="PDZ_2"/>
    <property type="match status" value="1"/>
</dbReference>
<dbReference type="PROSITE" id="PS50106">
    <property type="entry name" value="PDZ"/>
    <property type="match status" value="2"/>
</dbReference>
<feature type="domain" description="PDZ" evidence="13">
    <location>
        <begin position="317"/>
        <end position="377"/>
    </location>
</feature>
<evidence type="ECO:0000259" key="13">
    <source>
        <dbReference type="PROSITE" id="PS50106"/>
    </source>
</evidence>
<evidence type="ECO:0000313" key="16">
    <source>
        <dbReference type="Proteomes" id="UP000321776"/>
    </source>
</evidence>
<keyword evidence="6" id="KW-0645">Protease</keyword>
<dbReference type="EC" id="3.4.21.107" evidence="4"/>
<keyword evidence="8" id="KW-0378">Hydrolase</keyword>
<dbReference type="Gene3D" id="2.30.42.10">
    <property type="match status" value="2"/>
</dbReference>
<dbReference type="Proteomes" id="UP001481677">
    <property type="component" value="Unassembled WGS sequence"/>
</dbReference>
<evidence type="ECO:0000256" key="2">
    <source>
        <dbReference type="ARBA" id="ARBA00004418"/>
    </source>
</evidence>
<dbReference type="InterPro" id="IPR009003">
    <property type="entry name" value="Peptidase_S1_PA"/>
</dbReference>
<dbReference type="PANTHER" id="PTHR22939">
    <property type="entry name" value="SERINE PROTEASE FAMILY S1C HTRA-RELATED"/>
    <property type="match status" value="1"/>
</dbReference>
<dbReference type="GO" id="GO:0006508">
    <property type="term" value="P:proteolysis"/>
    <property type="evidence" value="ECO:0007669"/>
    <property type="project" value="UniProtKB-KW"/>
</dbReference>
<evidence type="ECO:0000256" key="3">
    <source>
        <dbReference type="ARBA" id="ARBA00010541"/>
    </source>
</evidence>
<evidence type="ECO:0000313" key="17">
    <source>
        <dbReference type="Proteomes" id="UP001481677"/>
    </source>
</evidence>
<dbReference type="InterPro" id="IPR036034">
    <property type="entry name" value="PDZ_sf"/>
</dbReference>
<dbReference type="SMART" id="SM00228">
    <property type="entry name" value="PDZ"/>
    <property type="match status" value="2"/>
</dbReference>
<dbReference type="RefSeq" id="WP_147237550.1">
    <property type="nucleotide sequence ID" value="NZ_JAZHFZ010000040.1"/>
</dbReference>
<keyword evidence="12" id="KW-0732">Signal</keyword>
<evidence type="ECO:0000256" key="10">
    <source>
        <dbReference type="ARBA" id="ARBA00023016"/>
    </source>
</evidence>
<reference evidence="15 16" key="1">
    <citation type="journal article" date="2018" name="Int. J. Syst. Evol. Microbiol.">
        <title>Paraburkholderia azotifigens sp. nov., a nitrogen-fixing bacterium isolated from paddy soil.</title>
        <authorList>
            <person name="Choi G.M."/>
            <person name="Im W.T."/>
        </authorList>
    </citation>
    <scope>NUCLEOTIDE SEQUENCE [LARGE SCALE GENOMIC DNA]</scope>
    <source>
        <strain evidence="15 16">NF 2-5-3</strain>
    </source>
</reference>
<dbReference type="PRINTS" id="PR00834">
    <property type="entry name" value="PROTEASES2C"/>
</dbReference>
<comment type="catalytic activity">
    <reaction evidence="1">
        <text>Acts on substrates that are at least partially unfolded. The cleavage site P1 residue is normally between a pair of hydrophobic residues, such as Val-|-Val.</text>
        <dbReference type="EC" id="3.4.21.107"/>
    </reaction>
</comment>
<feature type="domain" description="PDZ" evidence="13">
    <location>
        <begin position="421"/>
        <end position="509"/>
    </location>
</feature>
<comment type="subcellular location">
    <subcellularLocation>
        <location evidence="2">Periplasm</location>
    </subcellularLocation>
</comment>
<dbReference type="InterPro" id="IPR001940">
    <property type="entry name" value="Peptidase_S1C"/>
</dbReference>
<feature type="signal peptide" evidence="12">
    <location>
        <begin position="1"/>
        <end position="28"/>
    </location>
</feature>
<evidence type="ECO:0000256" key="11">
    <source>
        <dbReference type="ARBA" id="ARBA00032850"/>
    </source>
</evidence>
<name>A0A5C6V4K5_9BURK</name>
<accession>A0A5C6V4K5</accession>
<proteinExistence type="inferred from homology"/>
<dbReference type="GO" id="GO:0004252">
    <property type="term" value="F:serine-type endopeptidase activity"/>
    <property type="evidence" value="ECO:0007669"/>
    <property type="project" value="InterPro"/>
</dbReference>
<comment type="similarity">
    <text evidence="3">Belongs to the peptidase S1C family.</text>
</comment>
<keyword evidence="17" id="KW-1185">Reference proteome</keyword>
<evidence type="ECO:0000256" key="7">
    <source>
        <dbReference type="ARBA" id="ARBA00022764"/>
    </source>
</evidence>
<reference evidence="14 17" key="3">
    <citation type="submission" date="2024-01" db="EMBL/GenBank/DDBJ databases">
        <title>The diversity of rhizobia nodulating Mimosa spp. in eleven states of Brazil covering several biomes is determined by host plant, location, and edaphic factors.</title>
        <authorList>
            <person name="Rouws L."/>
            <person name="Barauna A."/>
            <person name="Beukes C."/>
            <person name="De Faria S.M."/>
            <person name="Gross E."/>
            <person name="Dos Reis Junior F.B."/>
            <person name="Simon M."/>
            <person name="Maluk M."/>
            <person name="Odee D.W."/>
            <person name="Kenicer G."/>
            <person name="Young J.P.W."/>
            <person name="Reis V.M."/>
            <person name="Zilli J."/>
            <person name="James E.K."/>
        </authorList>
    </citation>
    <scope>NUCLEOTIDE SEQUENCE [LARGE SCALE GENOMIC DNA]</scope>
    <source>
        <strain evidence="14 17">JPY530</strain>
    </source>
</reference>
<evidence type="ECO:0000256" key="8">
    <source>
        <dbReference type="ARBA" id="ARBA00022801"/>
    </source>
</evidence>
<dbReference type="AlphaFoldDB" id="A0A5C6V4K5"/>
<protein>
    <recommendedName>
        <fullName evidence="5">Probable periplasmic serine endoprotease DegP-like</fullName>
        <ecNumber evidence="4">3.4.21.107</ecNumber>
    </recommendedName>
    <alternativeName>
        <fullName evidence="11">Protease Do</fullName>
    </alternativeName>
</protein>
<dbReference type="EMBL" id="VOQS01000005">
    <property type="protein sequence ID" value="TXC79999.1"/>
    <property type="molecule type" value="Genomic_DNA"/>
</dbReference>
<dbReference type="GO" id="GO:0042597">
    <property type="term" value="C:periplasmic space"/>
    <property type="evidence" value="ECO:0007669"/>
    <property type="project" value="UniProtKB-SubCell"/>
</dbReference>
<keyword evidence="9" id="KW-0720">Serine protease</keyword>
<dbReference type="SUPFAM" id="SSF50494">
    <property type="entry name" value="Trypsin-like serine proteases"/>
    <property type="match status" value="1"/>
</dbReference>
<dbReference type="InterPro" id="IPR001478">
    <property type="entry name" value="PDZ"/>
</dbReference>
<evidence type="ECO:0000313" key="15">
    <source>
        <dbReference type="EMBL" id="TXC79999.1"/>
    </source>
</evidence>
<evidence type="ECO:0000256" key="1">
    <source>
        <dbReference type="ARBA" id="ARBA00001772"/>
    </source>
</evidence>
<organism evidence="15 16">
    <name type="scientific">Paraburkholderia azotifigens</name>
    <dbReference type="NCBI Taxonomy" id="2057004"/>
    <lineage>
        <taxon>Bacteria</taxon>
        <taxon>Pseudomonadati</taxon>
        <taxon>Pseudomonadota</taxon>
        <taxon>Betaproteobacteria</taxon>
        <taxon>Burkholderiales</taxon>
        <taxon>Burkholderiaceae</taxon>
        <taxon>Paraburkholderia</taxon>
    </lineage>
</organism>
<dbReference type="EMBL" id="JAZHGA010000040">
    <property type="protein sequence ID" value="MEM5345011.1"/>
    <property type="molecule type" value="Genomic_DNA"/>
</dbReference>
<evidence type="ECO:0000256" key="6">
    <source>
        <dbReference type="ARBA" id="ARBA00022670"/>
    </source>
</evidence>
<comment type="caution">
    <text evidence="15">The sequence shown here is derived from an EMBL/GenBank/DDBJ whole genome shotgun (WGS) entry which is preliminary data.</text>
</comment>
<feature type="chain" id="PRO_5022712951" description="Probable periplasmic serine endoprotease DegP-like" evidence="12">
    <location>
        <begin position="29"/>
        <end position="519"/>
    </location>
</feature>
<dbReference type="PANTHER" id="PTHR22939:SF130">
    <property type="entry name" value="PERIPLASMIC SERINE ENDOPROTEASE DEGP-LIKE-RELATED"/>
    <property type="match status" value="1"/>
</dbReference>
<evidence type="ECO:0000256" key="5">
    <source>
        <dbReference type="ARBA" id="ARBA00013958"/>
    </source>
</evidence>
<evidence type="ECO:0000256" key="4">
    <source>
        <dbReference type="ARBA" id="ARBA00013035"/>
    </source>
</evidence>
<dbReference type="Pfam" id="PF13365">
    <property type="entry name" value="Trypsin_2"/>
    <property type="match status" value="1"/>
</dbReference>
<dbReference type="Proteomes" id="UP000321776">
    <property type="component" value="Unassembled WGS sequence"/>
</dbReference>
<gene>
    <name evidence="15" type="ORF">FRZ40_37420</name>
    <name evidence="14" type="ORF">V4C56_35965</name>
</gene>
<reference evidence="15" key="2">
    <citation type="submission" date="2019-08" db="EMBL/GenBank/DDBJ databases">
        <authorList>
            <person name="Im W.-T."/>
        </authorList>
    </citation>
    <scope>NUCLEOTIDE SEQUENCE</scope>
    <source>
        <strain evidence="15">NF 2-5-3</strain>
    </source>
</reference>